<gene>
    <name evidence="2" type="ORF">SAMN06265379_102226</name>
</gene>
<keyword evidence="1" id="KW-1133">Transmembrane helix</keyword>
<organism evidence="2 3">
    <name type="scientific">Saccharicrinis carchari</name>
    <dbReference type="NCBI Taxonomy" id="1168039"/>
    <lineage>
        <taxon>Bacteria</taxon>
        <taxon>Pseudomonadati</taxon>
        <taxon>Bacteroidota</taxon>
        <taxon>Bacteroidia</taxon>
        <taxon>Marinilabiliales</taxon>
        <taxon>Marinilabiliaceae</taxon>
        <taxon>Saccharicrinis</taxon>
    </lineage>
</organism>
<feature type="transmembrane region" description="Helical" evidence="1">
    <location>
        <begin position="12"/>
        <end position="32"/>
    </location>
</feature>
<keyword evidence="3" id="KW-1185">Reference proteome</keyword>
<keyword evidence="1" id="KW-0472">Membrane</keyword>
<evidence type="ECO:0000313" key="3">
    <source>
        <dbReference type="Proteomes" id="UP000319040"/>
    </source>
</evidence>
<protein>
    <submittedName>
        <fullName evidence="2">Uncharacterized protein</fullName>
    </submittedName>
</protein>
<proteinExistence type="predicted"/>
<dbReference type="Proteomes" id="UP000319040">
    <property type="component" value="Unassembled WGS sequence"/>
</dbReference>
<sequence length="38" mass="4402">MLAKHEGEVRIAFSGRMIFITHFTTNFVILLAQEYGLF</sequence>
<name>A0A521BYI5_SACCC</name>
<keyword evidence="1" id="KW-0812">Transmembrane</keyword>
<reference evidence="2 3" key="1">
    <citation type="submission" date="2017-05" db="EMBL/GenBank/DDBJ databases">
        <authorList>
            <person name="Varghese N."/>
            <person name="Submissions S."/>
        </authorList>
    </citation>
    <scope>NUCLEOTIDE SEQUENCE [LARGE SCALE GENOMIC DNA]</scope>
    <source>
        <strain evidence="2 3">DSM 27040</strain>
    </source>
</reference>
<evidence type="ECO:0000256" key="1">
    <source>
        <dbReference type="SAM" id="Phobius"/>
    </source>
</evidence>
<accession>A0A521BYI5</accession>
<dbReference type="EMBL" id="FXTB01000002">
    <property type="protein sequence ID" value="SMO52259.1"/>
    <property type="molecule type" value="Genomic_DNA"/>
</dbReference>
<evidence type="ECO:0000313" key="2">
    <source>
        <dbReference type="EMBL" id="SMO52259.1"/>
    </source>
</evidence>
<dbReference type="AlphaFoldDB" id="A0A521BYI5"/>